<proteinExistence type="predicted"/>
<dbReference type="Proteomes" id="UP000267289">
    <property type="component" value="Unassembled WGS sequence"/>
</dbReference>
<dbReference type="AlphaFoldDB" id="A0A498QLR1"/>
<organism evidence="1 2">
    <name type="scientific">Mycobacterium innocens</name>
    <dbReference type="NCBI Taxonomy" id="2341083"/>
    <lineage>
        <taxon>Bacteria</taxon>
        <taxon>Bacillati</taxon>
        <taxon>Actinomycetota</taxon>
        <taxon>Actinomycetes</taxon>
        <taxon>Mycobacteriales</taxon>
        <taxon>Mycobacteriaceae</taxon>
        <taxon>Mycobacterium</taxon>
    </lineage>
</organism>
<keyword evidence="2" id="KW-1185">Reference proteome</keyword>
<gene>
    <name evidence="1" type="ORF">LAUMK13_05730</name>
</gene>
<evidence type="ECO:0000313" key="2">
    <source>
        <dbReference type="Proteomes" id="UP000267289"/>
    </source>
</evidence>
<evidence type="ECO:0000313" key="1">
    <source>
        <dbReference type="EMBL" id="VBA46814.1"/>
    </source>
</evidence>
<accession>A0A498QLR1</accession>
<reference evidence="1 2" key="1">
    <citation type="submission" date="2018-09" db="EMBL/GenBank/DDBJ databases">
        <authorList>
            <person name="Tagini F."/>
        </authorList>
    </citation>
    <scope>NUCLEOTIDE SEQUENCE [LARGE SCALE GENOMIC DNA]</scope>
    <source>
        <strain evidence="1 2">MK13</strain>
    </source>
</reference>
<name>A0A498QLR1_9MYCO</name>
<sequence length="131" mass="14879">MTAKRVAQQEPDIRLDNLTLARKEGWQRFVNTPTRIPLELLTRNQLEALPEKAFDEYNRERREWHANLGPIKTPQLAALHEDLWDIVDSNVQDGDKPKGAVAIDAFPGLGKMLTGIHDEDDGGVDREDVRV</sequence>
<dbReference type="RefSeq" id="WP_075542445.1">
    <property type="nucleotide sequence ID" value="NZ_UPHQ01000322.1"/>
</dbReference>
<dbReference type="EMBL" id="UPHQ01000322">
    <property type="protein sequence ID" value="VBA46814.1"/>
    <property type="molecule type" value="Genomic_DNA"/>
</dbReference>
<protein>
    <submittedName>
        <fullName evidence="1">Uncharacterized protein</fullName>
    </submittedName>
</protein>